<dbReference type="AlphaFoldDB" id="A0AA38FXE2"/>
<dbReference type="GO" id="GO:0009409">
    <property type="term" value="P:response to cold"/>
    <property type="evidence" value="ECO:0007669"/>
    <property type="project" value="InterPro"/>
</dbReference>
<accession>A0AA38FXE2</accession>
<dbReference type="Proteomes" id="UP000824469">
    <property type="component" value="Unassembled WGS sequence"/>
</dbReference>
<proteinExistence type="predicted"/>
<feature type="region of interest" description="Disordered" evidence="1">
    <location>
        <begin position="157"/>
        <end position="237"/>
    </location>
</feature>
<feature type="region of interest" description="Disordered" evidence="1">
    <location>
        <begin position="1"/>
        <end position="28"/>
    </location>
</feature>
<dbReference type="GO" id="GO:0042752">
    <property type="term" value="P:regulation of circadian rhythm"/>
    <property type="evidence" value="ECO:0007669"/>
    <property type="project" value="InterPro"/>
</dbReference>
<organism evidence="2 3">
    <name type="scientific">Taxus chinensis</name>
    <name type="common">Chinese yew</name>
    <name type="synonym">Taxus wallichiana var. chinensis</name>
    <dbReference type="NCBI Taxonomy" id="29808"/>
    <lineage>
        <taxon>Eukaryota</taxon>
        <taxon>Viridiplantae</taxon>
        <taxon>Streptophyta</taxon>
        <taxon>Embryophyta</taxon>
        <taxon>Tracheophyta</taxon>
        <taxon>Spermatophyta</taxon>
        <taxon>Pinopsida</taxon>
        <taxon>Pinidae</taxon>
        <taxon>Conifers II</taxon>
        <taxon>Cupressales</taxon>
        <taxon>Taxaceae</taxon>
        <taxon>Taxus</taxon>
    </lineage>
</organism>
<feature type="compositionally biased region" description="Basic and acidic residues" evidence="1">
    <location>
        <begin position="228"/>
        <end position="237"/>
    </location>
</feature>
<comment type="caution">
    <text evidence="2">The sequence shown here is derived from an EMBL/GenBank/DDBJ whole genome shotgun (WGS) entry which is preliminary data.</text>
</comment>
<dbReference type="PANTHER" id="PTHR33676">
    <property type="entry name" value="COLD REGULATED PROTEIN 27"/>
    <property type="match status" value="1"/>
</dbReference>
<dbReference type="EMBL" id="JAHRHJ020000006">
    <property type="protein sequence ID" value="KAH9312497.1"/>
    <property type="molecule type" value="Genomic_DNA"/>
</dbReference>
<evidence type="ECO:0000313" key="2">
    <source>
        <dbReference type="EMBL" id="KAH9312497.1"/>
    </source>
</evidence>
<sequence length="237" mass="27282">MDSEEEIMSESEEYGFENSSGESFTSLQCTGDSQTMTQIYEQPLNHLLRHGNLVLEDPTSSEKSWTDEKHSLYLNSIEEAFVSSLYHGYYTYPCKRLQADRGVAVSVFSTDLNEEVESAYTEDSQSESETPPNVQNDSKKGRLKDIRCSNEAFQERDINERRKKRKLQQEIAVPDRGEIRHVMEEVSSAKHNHEHRGQGRFTRDRNGSENLIKTFSNSEDQVVPYMDDTSHRENGKP</sequence>
<feature type="region of interest" description="Disordered" evidence="1">
    <location>
        <begin position="116"/>
        <end position="145"/>
    </location>
</feature>
<feature type="compositionally biased region" description="Acidic residues" evidence="1">
    <location>
        <begin position="1"/>
        <end position="15"/>
    </location>
</feature>
<dbReference type="PANTHER" id="PTHR33676:SF3">
    <property type="entry name" value="COLD-REGULATED PROTEIN 27"/>
    <property type="match status" value="1"/>
</dbReference>
<feature type="compositionally biased region" description="Polar residues" evidence="1">
    <location>
        <begin position="208"/>
        <end position="220"/>
    </location>
</feature>
<feature type="compositionally biased region" description="Polar residues" evidence="1">
    <location>
        <begin position="17"/>
        <end position="28"/>
    </location>
</feature>
<feature type="compositionally biased region" description="Polar residues" evidence="1">
    <location>
        <begin position="121"/>
        <end position="136"/>
    </location>
</feature>
<gene>
    <name evidence="2" type="ORF">KI387_027532</name>
</gene>
<name>A0AA38FXE2_TAXCH</name>
<protein>
    <submittedName>
        <fullName evidence="2">Uncharacterized protein</fullName>
    </submittedName>
</protein>
<keyword evidence="3" id="KW-1185">Reference proteome</keyword>
<feature type="compositionally biased region" description="Basic and acidic residues" evidence="1">
    <location>
        <begin position="173"/>
        <end position="188"/>
    </location>
</feature>
<evidence type="ECO:0000256" key="1">
    <source>
        <dbReference type="SAM" id="MobiDB-lite"/>
    </source>
</evidence>
<dbReference type="InterPro" id="IPR044678">
    <property type="entry name" value="COR27/28"/>
</dbReference>
<reference evidence="2 3" key="1">
    <citation type="journal article" date="2021" name="Nat. Plants">
        <title>The Taxus genome provides insights into paclitaxel biosynthesis.</title>
        <authorList>
            <person name="Xiong X."/>
            <person name="Gou J."/>
            <person name="Liao Q."/>
            <person name="Li Y."/>
            <person name="Zhou Q."/>
            <person name="Bi G."/>
            <person name="Li C."/>
            <person name="Du R."/>
            <person name="Wang X."/>
            <person name="Sun T."/>
            <person name="Guo L."/>
            <person name="Liang H."/>
            <person name="Lu P."/>
            <person name="Wu Y."/>
            <person name="Zhang Z."/>
            <person name="Ro D.K."/>
            <person name="Shang Y."/>
            <person name="Huang S."/>
            <person name="Yan J."/>
        </authorList>
    </citation>
    <scope>NUCLEOTIDE SEQUENCE [LARGE SCALE GENOMIC DNA]</scope>
    <source>
        <strain evidence="2">Ta-2019</strain>
    </source>
</reference>
<evidence type="ECO:0000313" key="3">
    <source>
        <dbReference type="Proteomes" id="UP000824469"/>
    </source>
</evidence>
<feature type="compositionally biased region" description="Basic and acidic residues" evidence="1">
    <location>
        <begin position="195"/>
        <end position="207"/>
    </location>
</feature>